<keyword evidence="6" id="KW-0239">DNA-directed DNA polymerase</keyword>
<dbReference type="GO" id="GO:0008408">
    <property type="term" value="F:3'-5' exonuclease activity"/>
    <property type="evidence" value="ECO:0007669"/>
    <property type="project" value="InterPro"/>
</dbReference>
<comment type="catalytic activity">
    <reaction evidence="7">
        <text>DNA(n) + a 2'-deoxyribonucleoside 5'-triphosphate = DNA(n+1) + diphosphate</text>
        <dbReference type="Rhea" id="RHEA:22508"/>
        <dbReference type="Rhea" id="RHEA-COMP:17339"/>
        <dbReference type="Rhea" id="RHEA-COMP:17340"/>
        <dbReference type="ChEBI" id="CHEBI:33019"/>
        <dbReference type="ChEBI" id="CHEBI:61560"/>
        <dbReference type="ChEBI" id="CHEBI:173112"/>
        <dbReference type="EC" id="2.7.7.7"/>
    </reaction>
</comment>
<dbReference type="EC" id="2.7.7.7" evidence="1"/>
<keyword evidence="3 9" id="KW-0808">Transferase</keyword>
<organism evidence="9 10">
    <name type="scientific">Senegalia massiliensis</name>
    <dbReference type="NCBI Taxonomy" id="1720316"/>
    <lineage>
        <taxon>Bacteria</taxon>
        <taxon>Bacillati</taxon>
        <taxon>Bacillota</taxon>
        <taxon>Clostridia</taxon>
        <taxon>Eubacteriales</taxon>
        <taxon>Clostridiaceae</taxon>
        <taxon>Senegalia</taxon>
    </lineage>
</organism>
<dbReference type="InterPro" id="IPR027417">
    <property type="entry name" value="P-loop_NTPase"/>
</dbReference>
<dbReference type="EMBL" id="QXXA01000005">
    <property type="protein sequence ID" value="NBI06291.1"/>
    <property type="molecule type" value="Genomic_DNA"/>
</dbReference>
<keyword evidence="10" id="KW-1185">Reference proteome</keyword>
<proteinExistence type="predicted"/>
<evidence type="ECO:0000259" key="8">
    <source>
        <dbReference type="Pfam" id="PF09115"/>
    </source>
</evidence>
<dbReference type="Pfam" id="PF09115">
    <property type="entry name" value="DNApol3-delta_C"/>
    <property type="match status" value="1"/>
</dbReference>
<dbReference type="Pfam" id="PF13177">
    <property type="entry name" value="DNA_pol3_delta2"/>
    <property type="match status" value="1"/>
</dbReference>
<dbReference type="Proteomes" id="UP000467132">
    <property type="component" value="Unassembled WGS sequence"/>
</dbReference>
<evidence type="ECO:0000313" key="10">
    <source>
        <dbReference type="Proteomes" id="UP000467132"/>
    </source>
</evidence>
<dbReference type="InterPro" id="IPR015199">
    <property type="entry name" value="DNA_pol_III_delta_C"/>
</dbReference>
<dbReference type="NCBIfam" id="TIGR00678">
    <property type="entry name" value="holB"/>
    <property type="match status" value="1"/>
</dbReference>
<gene>
    <name evidence="9" type="primary">holB</name>
    <name evidence="9" type="ORF">D3Z33_05375</name>
</gene>
<dbReference type="InterPro" id="IPR050238">
    <property type="entry name" value="DNA_Rep/Repair_Clamp_Loader"/>
</dbReference>
<reference evidence="9 10" key="1">
    <citation type="submission" date="2018-08" db="EMBL/GenBank/DDBJ databases">
        <title>Murine metabolic-syndrome-specific gut microbial biobank.</title>
        <authorList>
            <person name="Liu C."/>
        </authorList>
    </citation>
    <scope>NUCLEOTIDE SEQUENCE [LARGE SCALE GENOMIC DNA]</scope>
    <source>
        <strain evidence="9 10">583</strain>
    </source>
</reference>
<accession>A0A845QVM5</accession>
<feature type="domain" description="DNA polymerase III delta subunit C-terminal" evidence="8">
    <location>
        <begin position="210"/>
        <end position="322"/>
    </location>
</feature>
<dbReference type="AlphaFoldDB" id="A0A845QVM5"/>
<dbReference type="SUPFAM" id="SSF52540">
    <property type="entry name" value="P-loop containing nucleoside triphosphate hydrolases"/>
    <property type="match status" value="1"/>
</dbReference>
<keyword evidence="4 9" id="KW-0548">Nucleotidyltransferase</keyword>
<name>A0A845QVM5_9CLOT</name>
<sequence length="325" mass="37313">MNFSDIIGQNIIKNRLHNAIKNKHIAHAYIFQGEAGIGKTIMANVFSKALLCKESVINSCDKCSSCIKFDSLNHPDFHVEEKEGKSLKKEQVEEMMKKIRTLPYEEGKKVFLIKSADKMTVEAQNAFLKTLEEPPEDTIIILIVENIEGLLPTIISRSQILKFSPLKNEEIETYIENKYNIQNDKAHFIASFSKGNMGKAIDLADSDEFNALREELINIISSSIEKESFRVFSQSDFFEENSENIELIFSMMLTWFRDLLIYKNTDRNELIINNDKKNVLREQAFKLSNRKIHDIIDNILETEDNIKSNVNIKTSIELLLLNIGG</sequence>
<dbReference type="PANTHER" id="PTHR11669">
    <property type="entry name" value="REPLICATION FACTOR C / DNA POLYMERASE III GAMMA-TAU SUBUNIT"/>
    <property type="match status" value="1"/>
</dbReference>
<dbReference type="GO" id="GO:0006261">
    <property type="term" value="P:DNA-templated DNA replication"/>
    <property type="evidence" value="ECO:0007669"/>
    <property type="project" value="TreeGrafter"/>
</dbReference>
<evidence type="ECO:0000256" key="6">
    <source>
        <dbReference type="ARBA" id="ARBA00022932"/>
    </source>
</evidence>
<comment type="caution">
    <text evidence="9">The sequence shown here is derived from an EMBL/GenBank/DDBJ whole genome shotgun (WGS) entry which is preliminary data.</text>
</comment>
<dbReference type="Gene3D" id="1.20.272.10">
    <property type="match status" value="1"/>
</dbReference>
<dbReference type="Gene3D" id="3.40.50.300">
    <property type="entry name" value="P-loop containing nucleotide triphosphate hydrolases"/>
    <property type="match status" value="1"/>
</dbReference>
<dbReference type="PANTHER" id="PTHR11669:SF8">
    <property type="entry name" value="DNA POLYMERASE III SUBUNIT DELTA"/>
    <property type="match status" value="1"/>
</dbReference>
<protein>
    <recommendedName>
        <fullName evidence="2">DNA polymerase III subunit delta'</fullName>
        <ecNumber evidence="1">2.7.7.7</ecNumber>
    </recommendedName>
</protein>
<dbReference type="GO" id="GO:0003887">
    <property type="term" value="F:DNA-directed DNA polymerase activity"/>
    <property type="evidence" value="ECO:0007669"/>
    <property type="project" value="UniProtKB-KW"/>
</dbReference>
<evidence type="ECO:0000256" key="1">
    <source>
        <dbReference type="ARBA" id="ARBA00012417"/>
    </source>
</evidence>
<keyword evidence="5" id="KW-0235">DNA replication</keyword>
<dbReference type="OrthoDB" id="9810148at2"/>
<evidence type="ECO:0000256" key="3">
    <source>
        <dbReference type="ARBA" id="ARBA00022679"/>
    </source>
</evidence>
<dbReference type="RefSeq" id="WP_160196763.1">
    <property type="nucleotide sequence ID" value="NZ_QXXA01000005.1"/>
</dbReference>
<dbReference type="InterPro" id="IPR004622">
    <property type="entry name" value="DNA_pol_HolB"/>
</dbReference>
<dbReference type="GO" id="GO:0003677">
    <property type="term" value="F:DNA binding"/>
    <property type="evidence" value="ECO:0007669"/>
    <property type="project" value="InterPro"/>
</dbReference>
<evidence type="ECO:0000256" key="4">
    <source>
        <dbReference type="ARBA" id="ARBA00022695"/>
    </source>
</evidence>
<evidence type="ECO:0000256" key="2">
    <source>
        <dbReference type="ARBA" id="ARBA00014363"/>
    </source>
</evidence>
<evidence type="ECO:0000256" key="5">
    <source>
        <dbReference type="ARBA" id="ARBA00022705"/>
    </source>
</evidence>
<evidence type="ECO:0000256" key="7">
    <source>
        <dbReference type="ARBA" id="ARBA00049244"/>
    </source>
</evidence>
<dbReference type="GO" id="GO:0009360">
    <property type="term" value="C:DNA polymerase III complex"/>
    <property type="evidence" value="ECO:0007669"/>
    <property type="project" value="InterPro"/>
</dbReference>
<evidence type="ECO:0000313" key="9">
    <source>
        <dbReference type="EMBL" id="NBI06291.1"/>
    </source>
</evidence>